<dbReference type="OrthoDB" id="3240598at2"/>
<feature type="transmembrane region" description="Helical" evidence="1">
    <location>
        <begin position="224"/>
        <end position="241"/>
    </location>
</feature>
<accession>A0A6L4X0F8</accession>
<keyword evidence="5" id="KW-1185">Reference proteome</keyword>
<feature type="transmembrane region" description="Helical" evidence="1">
    <location>
        <begin position="190"/>
        <end position="212"/>
    </location>
</feature>
<dbReference type="Proteomes" id="UP000469943">
    <property type="component" value="Unassembled WGS sequence"/>
</dbReference>
<comment type="caution">
    <text evidence="2">The sequence shown here is derived from an EMBL/GenBank/DDBJ whole genome shotgun (WGS) entry which is preliminary data.</text>
</comment>
<evidence type="ECO:0000256" key="1">
    <source>
        <dbReference type="SAM" id="Phobius"/>
    </source>
</evidence>
<dbReference type="EMBL" id="WBSM01000006">
    <property type="protein sequence ID" value="KAB8287821.1"/>
    <property type="molecule type" value="Genomic_DNA"/>
</dbReference>
<feature type="transmembrane region" description="Helical" evidence="1">
    <location>
        <begin position="277"/>
        <end position="297"/>
    </location>
</feature>
<evidence type="ECO:0000313" key="2">
    <source>
        <dbReference type="EMBL" id="KAB8287821.1"/>
    </source>
</evidence>
<feature type="transmembrane region" description="Helical" evidence="1">
    <location>
        <begin position="20"/>
        <end position="42"/>
    </location>
</feature>
<keyword evidence="1" id="KW-0472">Membrane</keyword>
<keyword evidence="1" id="KW-1133">Transmembrane helix</keyword>
<feature type="transmembrane region" description="Helical" evidence="1">
    <location>
        <begin position="91"/>
        <end position="114"/>
    </location>
</feature>
<sequence>MIGPQSHLSRQFVAMAKRCAILYAVMLVIPLVRIGISAYRVYTVLTGLPPAYIEVPVDTETRMFSSLFLVGVIWFVGFFDVELCHGVSRRSFANVGMIANVAIAAATTLILMPVQYAGASLRLSARAMTEPQLESLYRSPLGVLLYLQGGRSDRFQFAGTDCPIGTLANRAACSEPAAVPFGWLYMSMKMFSMMLIVASLGMLAGVLVAWVFNGSVLRWTGGSLLLIAVVAVYTVFSPWWYSGDQYDGAMPRTLYWMRNLLSGSVIRYVGERQVISYVAWIPFVFSILVFAVCAFAVDRMTARREIHPVRGRLIV</sequence>
<name>A0A6L4X0F8_9BIFI</name>
<keyword evidence="1" id="KW-0812">Transmembrane</keyword>
<dbReference type="Proteomes" id="UP000482084">
    <property type="component" value="Unassembled WGS sequence"/>
</dbReference>
<feature type="transmembrane region" description="Helical" evidence="1">
    <location>
        <begin position="62"/>
        <end position="79"/>
    </location>
</feature>
<protein>
    <submittedName>
        <fullName evidence="2">Uncharacterized protein</fullName>
    </submittedName>
</protein>
<dbReference type="AlphaFoldDB" id="A0A6L4X0F8"/>
<evidence type="ECO:0000313" key="4">
    <source>
        <dbReference type="Proteomes" id="UP000469943"/>
    </source>
</evidence>
<proteinExistence type="predicted"/>
<reference evidence="3 4" key="1">
    <citation type="submission" date="2019-10" db="EMBL/GenBank/DDBJ databases">
        <title>Bifidobacterium from non-human primates.</title>
        <authorList>
            <person name="Modesto M."/>
        </authorList>
    </citation>
    <scope>NUCLEOTIDE SEQUENCE [LARGE SCALE GENOMIC DNA]</scope>
    <source>
        <strain evidence="3 4">TREM</strain>
    </source>
</reference>
<organism evidence="2 5">
    <name type="scientific">Bifidobacterium ramosum</name>
    <dbReference type="NCBI Taxonomy" id="1798158"/>
    <lineage>
        <taxon>Bacteria</taxon>
        <taxon>Bacillati</taxon>
        <taxon>Actinomycetota</taxon>
        <taxon>Actinomycetes</taxon>
        <taxon>Bifidobacteriales</taxon>
        <taxon>Bifidobacteriaceae</taxon>
        <taxon>Bifidobacterium</taxon>
    </lineage>
</organism>
<dbReference type="EMBL" id="WHZX01000002">
    <property type="protein sequence ID" value="NEG71231.1"/>
    <property type="molecule type" value="Genomic_DNA"/>
</dbReference>
<evidence type="ECO:0000313" key="5">
    <source>
        <dbReference type="Proteomes" id="UP000482084"/>
    </source>
</evidence>
<reference evidence="2 5" key="2">
    <citation type="submission" date="2019-10" db="EMBL/GenBank/DDBJ databases">
        <title>Characterization of the phylogenetic diversity of two novel species belonging to the genus Bifidobacterium: Bifidobacterium cebidarum sp. nov. and Bifidobacterium leontopitheci sp. nov.</title>
        <authorList>
            <person name="Lugli G.A."/>
            <person name="Duranti S."/>
            <person name="Milani C."/>
            <person name="Turroni F."/>
            <person name="Ventura M."/>
        </authorList>
    </citation>
    <scope>NUCLEOTIDE SEQUENCE [LARGE SCALE GENOMIC DNA]</scope>
    <source>
        <strain evidence="2 5">DSM 100688</strain>
    </source>
</reference>
<dbReference type="RefSeq" id="WP_152358362.1">
    <property type="nucleotide sequence ID" value="NZ_WBSM01000006.1"/>
</dbReference>
<gene>
    <name evidence="2" type="ORF">DSM100688_1288</name>
    <name evidence="3" type="ORF">GFD24_03150</name>
</gene>
<evidence type="ECO:0000313" key="3">
    <source>
        <dbReference type="EMBL" id="NEG71231.1"/>
    </source>
</evidence>